<dbReference type="EMBL" id="CP147246">
    <property type="protein sequence ID" value="WYJ92615.1"/>
    <property type="molecule type" value="Genomic_DNA"/>
</dbReference>
<evidence type="ECO:0008006" key="5">
    <source>
        <dbReference type="Google" id="ProtNLM"/>
    </source>
</evidence>
<dbReference type="EMBL" id="NIBQ01000001">
    <property type="protein sequence ID" value="OUZ35309.1"/>
    <property type="molecule type" value="Genomic_DNA"/>
</dbReference>
<keyword evidence="1" id="KW-0472">Membrane</keyword>
<feature type="transmembrane region" description="Helical" evidence="1">
    <location>
        <begin position="440"/>
        <end position="460"/>
    </location>
</feature>
<dbReference type="AlphaFoldDB" id="A0A200JEN7"/>
<feature type="transmembrane region" description="Helical" evidence="1">
    <location>
        <begin position="24"/>
        <end position="45"/>
    </location>
</feature>
<feature type="transmembrane region" description="Helical" evidence="1">
    <location>
        <begin position="407"/>
        <end position="428"/>
    </location>
</feature>
<evidence type="ECO:0000256" key="1">
    <source>
        <dbReference type="SAM" id="Phobius"/>
    </source>
</evidence>
<feature type="transmembrane region" description="Helical" evidence="1">
    <location>
        <begin position="229"/>
        <end position="245"/>
    </location>
</feature>
<evidence type="ECO:0000313" key="2">
    <source>
        <dbReference type="EMBL" id="OUZ35309.1"/>
    </source>
</evidence>
<organism evidence="2">
    <name type="scientific">Candidatus Enterococcus dunnyi</name>
    <dbReference type="NCBI Taxonomy" id="1834192"/>
    <lineage>
        <taxon>Bacteria</taxon>
        <taxon>Bacillati</taxon>
        <taxon>Bacillota</taxon>
        <taxon>Bacilli</taxon>
        <taxon>Lactobacillales</taxon>
        <taxon>Enterococcaceae</taxon>
        <taxon>Enterococcus</taxon>
    </lineage>
</organism>
<reference evidence="3" key="3">
    <citation type="submission" date="2024-03" db="EMBL/GenBank/DDBJ databases">
        <title>The Genome Sequence of Enterococcus sp. DIV0238c.</title>
        <authorList>
            <consortium name="The Broad Institute Genomics Platform"/>
            <consortium name="The Broad Institute Microbial Omics Core"/>
            <consortium name="The Broad Institute Genomic Center for Infectious Diseases"/>
            <person name="Earl A."/>
            <person name="Manson A."/>
            <person name="Gilmore M."/>
            <person name="Schwartman J."/>
            <person name="Shea T."/>
            <person name="Abouelleil A."/>
            <person name="Cao P."/>
            <person name="Chapman S."/>
            <person name="Cusick C."/>
            <person name="Young S."/>
            <person name="Neafsey D."/>
            <person name="Nusbaum C."/>
            <person name="Birren B."/>
        </authorList>
    </citation>
    <scope>NUCLEOTIDE SEQUENCE</scope>
    <source>
        <strain evidence="3">9D6_DIV0238</strain>
    </source>
</reference>
<feature type="transmembrane region" description="Helical" evidence="1">
    <location>
        <begin position="466"/>
        <end position="485"/>
    </location>
</feature>
<evidence type="ECO:0000313" key="4">
    <source>
        <dbReference type="Proteomes" id="UP000196151"/>
    </source>
</evidence>
<feature type="transmembrane region" description="Helical" evidence="1">
    <location>
        <begin position="252"/>
        <end position="274"/>
    </location>
</feature>
<feature type="transmembrane region" description="Helical" evidence="1">
    <location>
        <begin position="181"/>
        <end position="198"/>
    </location>
</feature>
<reference evidence="3" key="2">
    <citation type="submission" date="2017-05" db="EMBL/GenBank/DDBJ databases">
        <authorList>
            <consortium name="The Broad Institute Genomics Platform"/>
            <consortium name="The Broad Institute Genomic Center for Infectious Diseases"/>
            <person name="Earl A."/>
            <person name="Manson A."/>
            <person name="Schwartman J."/>
            <person name="Gilmore M."/>
            <person name="Abouelleil A."/>
            <person name="Cao P."/>
            <person name="Chapman S."/>
            <person name="Cusick C."/>
            <person name="Shea T."/>
            <person name="Young S."/>
            <person name="Neafsey D."/>
            <person name="Nusbaum C."/>
            <person name="Birren B."/>
        </authorList>
    </citation>
    <scope>NUCLEOTIDE SEQUENCE</scope>
    <source>
        <strain evidence="3">9D6_DIV0238</strain>
    </source>
</reference>
<protein>
    <recommendedName>
        <fullName evidence="5">Glycosyltransferase RgtA/B/C/D-like domain-containing protein</fullName>
    </recommendedName>
</protein>
<accession>A0A200JEN7</accession>
<sequence>MIEVKSVKSFVRRFQHYITVFSKYISPPLLAVLVIGIVTSILLFIPPVNGLADNGNYYRILNGSGLYIQNIEDHSYLSYFQKDFSIMQYYNQSSSIFISSQQLFITLAIWLNKLFYSAHQFDIRFLGAVYLLFYLPGIYLLVRGLSAGLSKGRSYLVSLFVIFLLGDTSYTIYFNSFYPEATSLIASLYIFASVIYLYRTKDFGKRGLIWLLLFISTVILLGVTKRQFSLIFGLLIMGFGLFAFTKSKGARLALSAVLVTFVGFLIMGTIFVPYSTREIDLYHSLTRGVMLETTNPDARMREGGINRQYGLEKGTTYFDEYSPVSPKSEQVKENFLGKAGTIWVIINYINHPDEFNKLLDIAVQDVYFVKPSELGNYEKSVGGEPAQQTRFFTLYNRIKAAGYPKSFGFYILFSIVLIGIYGVGFYNGFRERRPGMVVRFFLIAGFLVNMIFIFLSSIVINGDSDLIRLLFLVSLYFDLISLLLWSDVVGKRIWNDEPVQKEGLEYETQI</sequence>
<feature type="transmembrane region" description="Helical" evidence="1">
    <location>
        <begin position="154"/>
        <end position="175"/>
    </location>
</feature>
<reference evidence="2" key="1">
    <citation type="submission" date="2017-05" db="EMBL/GenBank/DDBJ databases">
        <title>The Genome Sequence of Enterococcus sp. 9D6_DIV0238.</title>
        <authorList>
            <consortium name="The Broad Institute Genomics Platform"/>
            <consortium name="The Broad Institute Genomic Center for Infectious Diseases"/>
            <person name="Earl A."/>
            <person name="Manson A."/>
            <person name="Schwartman J."/>
            <person name="Gilmore M."/>
            <person name="Abouelleil A."/>
            <person name="Cao P."/>
            <person name="Chapman S."/>
            <person name="Cusick C."/>
            <person name="Shea T."/>
            <person name="Young S."/>
            <person name="Neafsey D."/>
            <person name="Nusbaum C."/>
            <person name="Birren B."/>
        </authorList>
    </citation>
    <scope>NUCLEOTIDE SEQUENCE [LARGE SCALE GENOMIC DNA]</scope>
    <source>
        <strain evidence="2">9D6_DIV0238</strain>
    </source>
</reference>
<keyword evidence="1" id="KW-0812">Transmembrane</keyword>
<keyword evidence="4" id="KW-1185">Reference proteome</keyword>
<name>A0A200JEN7_9ENTE</name>
<evidence type="ECO:0000313" key="3">
    <source>
        <dbReference type="EMBL" id="WYJ92615.1"/>
    </source>
</evidence>
<dbReference type="Proteomes" id="UP000196151">
    <property type="component" value="Chromosome"/>
</dbReference>
<feature type="transmembrane region" description="Helical" evidence="1">
    <location>
        <begin position="207"/>
        <end position="223"/>
    </location>
</feature>
<gene>
    <name evidence="3" type="ORF">A5889_000094</name>
    <name evidence="2" type="ORF">A5889_000785</name>
</gene>
<proteinExistence type="predicted"/>
<feature type="transmembrane region" description="Helical" evidence="1">
    <location>
        <begin position="123"/>
        <end position="142"/>
    </location>
</feature>
<keyword evidence="1" id="KW-1133">Transmembrane helix</keyword>